<feature type="short sequence motif" description="DGA/G" evidence="4">
    <location>
        <begin position="155"/>
        <end position="157"/>
    </location>
</feature>
<gene>
    <name evidence="6" type="ORF">ACFFUQ_13950</name>
</gene>
<dbReference type="Gene3D" id="3.40.1090.10">
    <property type="entry name" value="Cytosolic phospholipase A2 catalytic domain"/>
    <property type="match status" value="2"/>
</dbReference>
<keyword evidence="2 4" id="KW-0442">Lipid degradation</keyword>
<comment type="caution">
    <text evidence="6">The sequence shown here is derived from an EMBL/GenBank/DDBJ whole genome shotgun (WGS) entry which is preliminary data.</text>
</comment>
<organism evidence="6 7">
    <name type="scientific">Flavobacterium branchiarum</name>
    <dbReference type="NCBI Taxonomy" id="1114870"/>
    <lineage>
        <taxon>Bacteria</taxon>
        <taxon>Pseudomonadati</taxon>
        <taxon>Bacteroidota</taxon>
        <taxon>Flavobacteriia</taxon>
        <taxon>Flavobacteriales</taxon>
        <taxon>Flavobacteriaceae</taxon>
        <taxon>Flavobacterium</taxon>
    </lineage>
</organism>
<dbReference type="InterPro" id="IPR050301">
    <property type="entry name" value="NTE"/>
</dbReference>
<keyword evidence="7" id="KW-1185">Reference proteome</keyword>
<dbReference type="InterPro" id="IPR002641">
    <property type="entry name" value="PNPLA_dom"/>
</dbReference>
<feature type="short sequence motif" description="GXSXG" evidence="4">
    <location>
        <begin position="40"/>
        <end position="44"/>
    </location>
</feature>
<evidence type="ECO:0000313" key="7">
    <source>
        <dbReference type="Proteomes" id="UP001589589"/>
    </source>
</evidence>
<name>A0ABV5FNJ4_9FLAO</name>
<evidence type="ECO:0000313" key="6">
    <source>
        <dbReference type="EMBL" id="MFB9065123.1"/>
    </source>
</evidence>
<evidence type="ECO:0000259" key="5">
    <source>
        <dbReference type="PROSITE" id="PS51635"/>
    </source>
</evidence>
<proteinExistence type="predicted"/>
<dbReference type="RefSeq" id="WP_290261126.1">
    <property type="nucleotide sequence ID" value="NZ_JAUFQQ010000003.1"/>
</dbReference>
<reference evidence="6 7" key="1">
    <citation type="submission" date="2024-09" db="EMBL/GenBank/DDBJ databases">
        <authorList>
            <person name="Sun Q."/>
            <person name="Mori K."/>
        </authorList>
    </citation>
    <scope>NUCLEOTIDE SEQUENCE [LARGE SCALE GENOMIC DNA]</scope>
    <source>
        <strain evidence="6 7">CECT 7908</strain>
    </source>
</reference>
<dbReference type="PANTHER" id="PTHR14226:SF29">
    <property type="entry name" value="NEUROPATHY TARGET ESTERASE SWS"/>
    <property type="match status" value="1"/>
</dbReference>
<dbReference type="InterPro" id="IPR016035">
    <property type="entry name" value="Acyl_Trfase/lysoPLipase"/>
</dbReference>
<feature type="short sequence motif" description="GXGXXG" evidence="4">
    <location>
        <begin position="13"/>
        <end position="18"/>
    </location>
</feature>
<protein>
    <submittedName>
        <fullName evidence="6">Patatin-like phospholipase family protein</fullName>
    </submittedName>
</protein>
<evidence type="ECO:0000256" key="2">
    <source>
        <dbReference type="ARBA" id="ARBA00022963"/>
    </source>
</evidence>
<evidence type="ECO:0000256" key="4">
    <source>
        <dbReference type="PROSITE-ProRule" id="PRU01161"/>
    </source>
</evidence>
<dbReference type="CDD" id="cd07205">
    <property type="entry name" value="Pat_PNPLA6_PNPLA7_NTE1_like"/>
    <property type="match status" value="1"/>
</dbReference>
<dbReference type="Pfam" id="PF01734">
    <property type="entry name" value="Patatin"/>
    <property type="match status" value="1"/>
</dbReference>
<keyword evidence="1 4" id="KW-0378">Hydrolase</keyword>
<dbReference type="EMBL" id="JBHMEX010000043">
    <property type="protein sequence ID" value="MFB9065123.1"/>
    <property type="molecule type" value="Genomic_DNA"/>
</dbReference>
<feature type="active site" description="Nucleophile" evidence="4">
    <location>
        <position position="42"/>
    </location>
</feature>
<accession>A0ABV5FNJ4</accession>
<feature type="active site" description="Proton acceptor" evidence="4">
    <location>
        <position position="155"/>
    </location>
</feature>
<feature type="domain" description="PNPLA" evidence="5">
    <location>
        <begin position="9"/>
        <end position="168"/>
    </location>
</feature>
<dbReference type="SUPFAM" id="SSF52151">
    <property type="entry name" value="FabD/lysophospholipase-like"/>
    <property type="match status" value="1"/>
</dbReference>
<evidence type="ECO:0000256" key="3">
    <source>
        <dbReference type="ARBA" id="ARBA00023098"/>
    </source>
</evidence>
<keyword evidence="3 4" id="KW-0443">Lipid metabolism</keyword>
<evidence type="ECO:0000256" key="1">
    <source>
        <dbReference type="ARBA" id="ARBA00022801"/>
    </source>
</evidence>
<dbReference type="Proteomes" id="UP001589589">
    <property type="component" value="Unassembled WGS sequence"/>
</dbReference>
<dbReference type="PROSITE" id="PS51635">
    <property type="entry name" value="PNPLA"/>
    <property type="match status" value="1"/>
</dbReference>
<dbReference type="PANTHER" id="PTHR14226">
    <property type="entry name" value="NEUROPATHY TARGET ESTERASE/SWISS CHEESE D.MELANOGASTER"/>
    <property type="match status" value="1"/>
</dbReference>
<sequence>MIVNNKIGITLSGGGFRGIAHLGVLQYMEELGISFDAISGASAGALIGAFIAEGYTPVEIFKFAKTENFFNYSDLFQGNGGLFSPDIFERIITKYIPHDSFEQLKVPLYVSVTDLSNARSLVFNQGSLSFAIKSSCCFPMVFIPVNYNNDTILCDGGILNNFPVEHINATCGKSVGVDVNSIELTKGELGYGEIMNRIIRIITSKIDKDGANYCDVFIQPGELRKFSTFDTKHMDEIYQIGYEYAKKFQDDLLSLMEGNNRSMP</sequence>